<protein>
    <submittedName>
        <fullName evidence="2">Uncharacterized protein</fullName>
    </submittedName>
</protein>
<feature type="region of interest" description="Disordered" evidence="1">
    <location>
        <begin position="26"/>
        <end position="113"/>
    </location>
</feature>
<sequence>MARHRSGTAPAGIGGSFHAPLDARRTGFVLGSGNPSPWDVPSGPDAPGPASENPSAGPHFPRPAPGAHFREPASRISPAGRSFRDVPAGRGQPSSAGKAKSRTNIGRASGEASSARGLCFFSTFM</sequence>
<comment type="caution">
    <text evidence="2">The sequence shown here is derived from an EMBL/GenBank/DDBJ whole genome shotgun (WGS) entry which is preliminary data.</text>
</comment>
<organism evidence="2 3">
    <name type="scientific">Streptosporangium longisporum</name>
    <dbReference type="NCBI Taxonomy" id="46187"/>
    <lineage>
        <taxon>Bacteria</taxon>
        <taxon>Bacillati</taxon>
        <taxon>Actinomycetota</taxon>
        <taxon>Actinomycetes</taxon>
        <taxon>Streptosporangiales</taxon>
        <taxon>Streptosporangiaceae</taxon>
        <taxon>Streptosporangium</taxon>
    </lineage>
</organism>
<dbReference type="Proteomes" id="UP001499930">
    <property type="component" value="Unassembled WGS sequence"/>
</dbReference>
<evidence type="ECO:0000313" key="3">
    <source>
        <dbReference type="Proteomes" id="UP001499930"/>
    </source>
</evidence>
<reference evidence="2 3" key="1">
    <citation type="journal article" date="2019" name="Int. J. Syst. Evol. Microbiol.">
        <title>The Global Catalogue of Microorganisms (GCM) 10K type strain sequencing project: providing services to taxonomists for standard genome sequencing and annotation.</title>
        <authorList>
            <consortium name="The Broad Institute Genomics Platform"/>
            <consortium name="The Broad Institute Genome Sequencing Center for Infectious Disease"/>
            <person name="Wu L."/>
            <person name="Ma J."/>
        </authorList>
    </citation>
    <scope>NUCLEOTIDE SEQUENCE [LARGE SCALE GENOMIC DNA]</scope>
    <source>
        <strain evidence="2 3">JCM 3106</strain>
    </source>
</reference>
<proteinExistence type="predicted"/>
<name>A0ABN3XVF4_9ACTN</name>
<evidence type="ECO:0000313" key="2">
    <source>
        <dbReference type="EMBL" id="GAA2997547.1"/>
    </source>
</evidence>
<dbReference type="EMBL" id="BAAAWD010000006">
    <property type="protein sequence ID" value="GAA2997547.1"/>
    <property type="molecule type" value="Genomic_DNA"/>
</dbReference>
<keyword evidence="3" id="KW-1185">Reference proteome</keyword>
<evidence type="ECO:0000256" key="1">
    <source>
        <dbReference type="SAM" id="MobiDB-lite"/>
    </source>
</evidence>
<gene>
    <name evidence="2" type="ORF">GCM10017559_17670</name>
</gene>
<accession>A0ABN3XVF4</accession>